<evidence type="ECO:0000256" key="1">
    <source>
        <dbReference type="SAM" id="Phobius"/>
    </source>
</evidence>
<keyword evidence="1" id="KW-1133">Transmembrane helix</keyword>
<dbReference type="AlphaFoldDB" id="A0A2S5B2L2"/>
<reference evidence="2 3" key="1">
    <citation type="journal article" date="2018" name="Front. Microbiol.">
        <title>Prospects for Fungal Bioremediation of Acidic Radioactive Waste Sites: Characterization and Genome Sequence of Rhodotorula taiwanensis MD1149.</title>
        <authorList>
            <person name="Tkavc R."/>
            <person name="Matrosova V.Y."/>
            <person name="Grichenko O.E."/>
            <person name="Gostincar C."/>
            <person name="Volpe R.P."/>
            <person name="Klimenkova P."/>
            <person name="Gaidamakova E.K."/>
            <person name="Zhou C.E."/>
            <person name="Stewart B.J."/>
            <person name="Lyman M.G."/>
            <person name="Malfatti S.A."/>
            <person name="Rubinfeld B."/>
            <person name="Courtot M."/>
            <person name="Singh J."/>
            <person name="Dalgard C.L."/>
            <person name="Hamilton T."/>
            <person name="Frey K.G."/>
            <person name="Gunde-Cimerman N."/>
            <person name="Dugan L."/>
            <person name="Daly M.J."/>
        </authorList>
    </citation>
    <scope>NUCLEOTIDE SEQUENCE [LARGE SCALE GENOMIC DNA]</scope>
    <source>
        <strain evidence="2 3">MD1149</strain>
    </source>
</reference>
<proteinExistence type="predicted"/>
<keyword evidence="1" id="KW-0812">Transmembrane</keyword>
<evidence type="ECO:0000313" key="3">
    <source>
        <dbReference type="Proteomes" id="UP000237144"/>
    </source>
</evidence>
<name>A0A2S5B2L2_9BASI</name>
<organism evidence="2 3">
    <name type="scientific">Rhodotorula taiwanensis</name>
    <dbReference type="NCBI Taxonomy" id="741276"/>
    <lineage>
        <taxon>Eukaryota</taxon>
        <taxon>Fungi</taxon>
        <taxon>Dikarya</taxon>
        <taxon>Basidiomycota</taxon>
        <taxon>Pucciniomycotina</taxon>
        <taxon>Microbotryomycetes</taxon>
        <taxon>Sporidiobolales</taxon>
        <taxon>Sporidiobolaceae</taxon>
        <taxon>Rhodotorula</taxon>
    </lineage>
</organism>
<accession>A0A2S5B2L2</accession>
<evidence type="ECO:0000313" key="2">
    <source>
        <dbReference type="EMBL" id="POY71017.1"/>
    </source>
</evidence>
<protein>
    <submittedName>
        <fullName evidence="2">Uncharacterized protein</fullName>
    </submittedName>
</protein>
<feature type="transmembrane region" description="Helical" evidence="1">
    <location>
        <begin position="17"/>
        <end position="35"/>
    </location>
</feature>
<dbReference type="Proteomes" id="UP000237144">
    <property type="component" value="Unassembled WGS sequence"/>
</dbReference>
<dbReference type="EMBL" id="PJQD01000088">
    <property type="protein sequence ID" value="POY71017.1"/>
    <property type="molecule type" value="Genomic_DNA"/>
</dbReference>
<keyword evidence="3" id="KW-1185">Reference proteome</keyword>
<sequence>MPNPNSTLRSAPQSNRGVVFAVSVVAILAGSGYLFNQTLTRRKEQQHQHARRKEYPNPI</sequence>
<gene>
    <name evidence="2" type="ORF">BMF94_5942</name>
</gene>
<keyword evidence="1" id="KW-0472">Membrane</keyword>
<comment type="caution">
    <text evidence="2">The sequence shown here is derived from an EMBL/GenBank/DDBJ whole genome shotgun (WGS) entry which is preliminary data.</text>
</comment>